<keyword evidence="1" id="KW-0472">Membrane</keyword>
<accession>A0A9P0NE08</accession>
<sequence>MEHTCSYRIIDTHELHNTFLEIRTLLISRVSRGRVCMYAVNIYYSCGVLYYLCIVLSCKACFFSIARYKRDRNRLKTHSAASLFRARIYVNRHVLRHANLNREKKLRYRSTHINNKYDIYIVIYIIIRYLLLITMLKIKTIFFFNKNYLECLRTLVGKTIIFF</sequence>
<keyword evidence="1" id="KW-1133">Transmembrane helix</keyword>
<evidence type="ECO:0000256" key="1">
    <source>
        <dbReference type="SAM" id="Phobius"/>
    </source>
</evidence>
<dbReference type="EMBL" id="OU899035">
    <property type="protein sequence ID" value="CAH1721766.1"/>
    <property type="molecule type" value="Genomic_DNA"/>
</dbReference>
<dbReference type="Proteomes" id="UP001154329">
    <property type="component" value="Chromosome 2"/>
</dbReference>
<evidence type="ECO:0000313" key="3">
    <source>
        <dbReference type="Proteomes" id="UP001154329"/>
    </source>
</evidence>
<dbReference type="AlphaFoldDB" id="A0A9P0NE08"/>
<protein>
    <submittedName>
        <fullName evidence="2">Uncharacterized protein</fullName>
    </submittedName>
</protein>
<feature type="transmembrane region" description="Helical" evidence="1">
    <location>
        <begin position="42"/>
        <end position="66"/>
    </location>
</feature>
<keyword evidence="3" id="KW-1185">Reference proteome</keyword>
<proteinExistence type="predicted"/>
<gene>
    <name evidence="2" type="ORF">APHIGO_LOCUS4521</name>
</gene>
<organism evidence="2 3">
    <name type="scientific">Aphis gossypii</name>
    <name type="common">Cotton aphid</name>
    <dbReference type="NCBI Taxonomy" id="80765"/>
    <lineage>
        <taxon>Eukaryota</taxon>
        <taxon>Metazoa</taxon>
        <taxon>Ecdysozoa</taxon>
        <taxon>Arthropoda</taxon>
        <taxon>Hexapoda</taxon>
        <taxon>Insecta</taxon>
        <taxon>Pterygota</taxon>
        <taxon>Neoptera</taxon>
        <taxon>Paraneoptera</taxon>
        <taxon>Hemiptera</taxon>
        <taxon>Sternorrhyncha</taxon>
        <taxon>Aphidomorpha</taxon>
        <taxon>Aphidoidea</taxon>
        <taxon>Aphididae</taxon>
        <taxon>Aphidini</taxon>
        <taxon>Aphis</taxon>
        <taxon>Aphis</taxon>
    </lineage>
</organism>
<evidence type="ECO:0000313" key="2">
    <source>
        <dbReference type="EMBL" id="CAH1721766.1"/>
    </source>
</evidence>
<name>A0A9P0NE08_APHGO</name>
<reference evidence="2" key="2">
    <citation type="submission" date="2022-10" db="EMBL/GenBank/DDBJ databases">
        <authorList>
            <consortium name="ENA_rothamsted_submissions"/>
            <consortium name="culmorum"/>
            <person name="King R."/>
        </authorList>
    </citation>
    <scope>NUCLEOTIDE SEQUENCE</scope>
</reference>
<keyword evidence="1" id="KW-0812">Transmembrane</keyword>
<reference evidence="2" key="1">
    <citation type="submission" date="2022-02" db="EMBL/GenBank/DDBJ databases">
        <authorList>
            <person name="King R."/>
        </authorList>
    </citation>
    <scope>NUCLEOTIDE SEQUENCE</scope>
</reference>
<feature type="transmembrane region" description="Helical" evidence="1">
    <location>
        <begin position="117"/>
        <end position="138"/>
    </location>
</feature>